<dbReference type="SUPFAM" id="SSF48208">
    <property type="entry name" value="Six-hairpin glycosidases"/>
    <property type="match status" value="1"/>
</dbReference>
<reference evidence="1 2" key="1">
    <citation type="submission" date="2016-10" db="EMBL/GenBank/DDBJ databases">
        <authorList>
            <person name="de Groot N.N."/>
        </authorList>
    </citation>
    <scope>NUCLEOTIDE SEQUENCE [LARGE SCALE GENOMIC DNA]</scope>
    <source>
        <strain evidence="1 2">CGMCC 1.7727</strain>
    </source>
</reference>
<name>A0A1H9QWE7_9BACI</name>
<dbReference type="AlphaFoldDB" id="A0A1H9QWE7"/>
<dbReference type="Gene3D" id="3.90.105.40">
    <property type="match status" value="1"/>
</dbReference>
<accession>A0A1H9QWE7</accession>
<dbReference type="EMBL" id="FOGL01000007">
    <property type="protein sequence ID" value="SER64802.1"/>
    <property type="molecule type" value="Genomic_DNA"/>
</dbReference>
<proteinExistence type="predicted"/>
<evidence type="ECO:0000313" key="1">
    <source>
        <dbReference type="EMBL" id="SER64802.1"/>
    </source>
</evidence>
<dbReference type="InterPro" id="IPR010702">
    <property type="entry name" value="Pectate_lyase_2"/>
</dbReference>
<dbReference type="RefSeq" id="WP_089740529.1">
    <property type="nucleotide sequence ID" value="NZ_FOGL01000007.1"/>
</dbReference>
<dbReference type="Gene3D" id="2.30.30.880">
    <property type="match status" value="1"/>
</dbReference>
<dbReference type="Proteomes" id="UP000199687">
    <property type="component" value="Unassembled WGS sequence"/>
</dbReference>
<dbReference type="GO" id="GO:0016837">
    <property type="term" value="F:carbon-oxygen lyase activity, acting on polysaccharides"/>
    <property type="evidence" value="ECO:0007669"/>
    <property type="project" value="InterPro"/>
</dbReference>
<dbReference type="GO" id="GO:0042597">
    <property type="term" value="C:periplasmic space"/>
    <property type="evidence" value="ECO:0007669"/>
    <property type="project" value="InterPro"/>
</dbReference>
<dbReference type="Gene3D" id="1.50.10.20">
    <property type="match status" value="1"/>
</dbReference>
<dbReference type="STRING" id="531814.SAMN04487944_107132"/>
<dbReference type="InterPro" id="IPR008928">
    <property type="entry name" value="6-hairpin_glycosidase_sf"/>
</dbReference>
<organism evidence="1 2">
    <name type="scientific">Gracilibacillus ureilyticus</name>
    <dbReference type="NCBI Taxonomy" id="531814"/>
    <lineage>
        <taxon>Bacteria</taxon>
        <taxon>Bacillati</taxon>
        <taxon>Bacillota</taxon>
        <taxon>Bacilli</taxon>
        <taxon>Bacillales</taxon>
        <taxon>Bacillaceae</taxon>
        <taxon>Gracilibacillus</taxon>
    </lineage>
</organism>
<keyword evidence="1" id="KW-0456">Lyase</keyword>
<dbReference type="GO" id="GO:0045490">
    <property type="term" value="P:pectin catabolic process"/>
    <property type="evidence" value="ECO:0007669"/>
    <property type="project" value="InterPro"/>
</dbReference>
<dbReference type="OrthoDB" id="92725at2"/>
<evidence type="ECO:0000313" key="2">
    <source>
        <dbReference type="Proteomes" id="UP000199687"/>
    </source>
</evidence>
<dbReference type="Pfam" id="PF06917">
    <property type="entry name" value="Pectate_lyase_2"/>
    <property type="match status" value="1"/>
</dbReference>
<keyword evidence="2" id="KW-1185">Reference proteome</keyword>
<sequence length="563" mass="63312">MKAHTDVVESDRTRLNAVIEFCDNVLENGRDNYRKNPVPLFSDGINIDTGEHITWNFCDTGEAVISNMATQQNLFRTLTSLSYLLDEPVYKEAAKDSIRYHFDHLVDKSGLLQWGGHKFIDLKTLNAVGPVEKEYVHELKNCLPYYDLMYEVNPEATKKFIEAFWNAHVYDWDDLDVGRHGRYGLEVDHVWDHELVQRPSFRESLGLSFINTGNDLIYAAASLYRLSGDKGALKWAKHLAYQFVSARDENTGLGAYQFTQPKKVEEPGEDKRTLSKYGDRAQRQFGPEFGDIAIEARMLRAGGASSIYGRNALMQLQIAGEIGEDGRDILDWTYKGLISFAKYAYIPETNSFRTMFTDGTELTGYVLKRDGYYGKAGSELKSYFAHCGYLLSYSRAFLETGDTDLWEMARSIAKGNGFGDLGIKPGEGMNVNLQTDCSDPIALFAVLDLYKAAKCEEYLNLGRAIANNIFKRSFHKGYFTGDASKVNAKFDALEPFALISLQAAIEDKLEMIPDFVNGAGFISGNYLFPDGTVETVFDWELYHLKRGESIEALIKGSGLPDGN</sequence>
<gene>
    <name evidence="1" type="ORF">SAMN04487944_107132</name>
</gene>
<protein>
    <submittedName>
        <fullName evidence="1">Pectate lyase</fullName>
    </submittedName>
</protein>